<proteinExistence type="predicted"/>
<dbReference type="PANTHER" id="PTHR10587:SF133">
    <property type="entry name" value="CHITIN DEACETYLASE 1-RELATED"/>
    <property type="match status" value="1"/>
</dbReference>
<dbReference type="EMBL" id="LT622247">
    <property type="protein sequence ID" value="SCV11738.1"/>
    <property type="molecule type" value="Genomic_DNA"/>
</dbReference>
<dbReference type="Gene3D" id="3.20.20.370">
    <property type="entry name" value="Glycoside hydrolase/deacetylase"/>
    <property type="match status" value="1"/>
</dbReference>
<keyword evidence="2" id="KW-0378">Hydrolase</keyword>
<feature type="compositionally biased region" description="Basic and acidic residues" evidence="3">
    <location>
        <begin position="21"/>
        <end position="47"/>
    </location>
</feature>
<name>A0A1W1B804_9ACTN</name>
<organism evidence="5">
    <name type="scientific">Candidatus Protofrankia californiensis</name>
    <dbReference type="NCBI Taxonomy" id="1839754"/>
    <lineage>
        <taxon>Bacteria</taxon>
        <taxon>Bacillati</taxon>
        <taxon>Actinomycetota</taxon>
        <taxon>Actinomycetes</taxon>
        <taxon>Frankiales</taxon>
        <taxon>Frankiaceae</taxon>
        <taxon>Protofrankia</taxon>
    </lineage>
</organism>
<gene>
    <name evidence="5" type="primary">nodB2</name>
    <name evidence="5" type="ORF">FDG2_6003</name>
</gene>
<dbReference type="SUPFAM" id="SSF88713">
    <property type="entry name" value="Glycoside hydrolase/deacetylase"/>
    <property type="match status" value="1"/>
</dbReference>
<dbReference type="InterPro" id="IPR050248">
    <property type="entry name" value="Polysacc_deacetylase_ArnD"/>
</dbReference>
<evidence type="ECO:0000256" key="2">
    <source>
        <dbReference type="ARBA" id="ARBA00022801"/>
    </source>
</evidence>
<sequence length="212" mass="23389">MPDGQTVAPTSTGTTTCPQTCDDRRTEARRSGAARARQDTHRHRNDDDPLPGPGHHLHAAAAGVRTRPDRRAHDAGRRRQSRHFLTFDDGPNPFCPPQVLDVLAERRVAATFCVIGEHAAKHPELIRRIAAEGHGLANHTMTHRDLSRCEPGEVRREISDANTIIRTVCPQACVHYLQTPYSAWTSEARAAALFGLEPLNWSVIRATGRVPA</sequence>
<keyword evidence="1" id="KW-0479">Metal-binding</keyword>
<dbReference type="GO" id="GO:0016020">
    <property type="term" value="C:membrane"/>
    <property type="evidence" value="ECO:0007669"/>
    <property type="project" value="TreeGrafter"/>
</dbReference>
<dbReference type="GO" id="GO:0016810">
    <property type="term" value="F:hydrolase activity, acting on carbon-nitrogen (but not peptide) bonds"/>
    <property type="evidence" value="ECO:0007669"/>
    <property type="project" value="InterPro"/>
</dbReference>
<dbReference type="InterPro" id="IPR002509">
    <property type="entry name" value="NODB_dom"/>
</dbReference>
<dbReference type="GO" id="GO:0005975">
    <property type="term" value="P:carbohydrate metabolic process"/>
    <property type="evidence" value="ECO:0007669"/>
    <property type="project" value="InterPro"/>
</dbReference>
<reference evidence="5" key="1">
    <citation type="submission" date="2016-08" db="EMBL/GenBank/DDBJ databases">
        <title>Draft genome sequence of Frankia sp. Dg2.</title>
        <authorList>
            <person name="Wibberg D."/>
            <person name="Pawlowski K."/>
            <person name="Kalinowski J."/>
        </authorList>
    </citation>
    <scope>NUCLEOTIDE SEQUENCE</scope>
    <source>
        <strain evidence="5">Dg2</strain>
    </source>
</reference>
<protein>
    <submittedName>
        <fullName evidence="5">Polysaccharide deacetylase</fullName>
    </submittedName>
</protein>
<feature type="region of interest" description="Disordered" evidence="3">
    <location>
        <begin position="1"/>
        <end position="90"/>
    </location>
</feature>
<feature type="domain" description="NodB homology" evidence="4">
    <location>
        <begin position="81"/>
        <end position="212"/>
    </location>
</feature>
<dbReference type="PROSITE" id="PS51677">
    <property type="entry name" value="NODB"/>
    <property type="match status" value="1"/>
</dbReference>
<dbReference type="Pfam" id="PF01522">
    <property type="entry name" value="Polysacc_deac_1"/>
    <property type="match status" value="1"/>
</dbReference>
<evidence type="ECO:0000259" key="4">
    <source>
        <dbReference type="PROSITE" id="PS51677"/>
    </source>
</evidence>
<dbReference type="PANTHER" id="PTHR10587">
    <property type="entry name" value="GLYCOSYL TRANSFERASE-RELATED"/>
    <property type="match status" value="1"/>
</dbReference>
<evidence type="ECO:0000256" key="1">
    <source>
        <dbReference type="ARBA" id="ARBA00022723"/>
    </source>
</evidence>
<feature type="compositionally biased region" description="Basic and acidic residues" evidence="3">
    <location>
        <begin position="66"/>
        <end position="77"/>
    </location>
</feature>
<dbReference type="AlphaFoldDB" id="A0A1W1B804"/>
<evidence type="ECO:0000256" key="3">
    <source>
        <dbReference type="SAM" id="MobiDB-lite"/>
    </source>
</evidence>
<feature type="compositionally biased region" description="Low complexity" evidence="3">
    <location>
        <begin position="1"/>
        <end position="20"/>
    </location>
</feature>
<dbReference type="GO" id="GO:0046872">
    <property type="term" value="F:metal ion binding"/>
    <property type="evidence" value="ECO:0007669"/>
    <property type="project" value="UniProtKB-KW"/>
</dbReference>
<dbReference type="InterPro" id="IPR011330">
    <property type="entry name" value="Glyco_hydro/deAcase_b/a-brl"/>
</dbReference>
<evidence type="ECO:0000313" key="5">
    <source>
        <dbReference type="EMBL" id="SCV11738.1"/>
    </source>
</evidence>
<accession>A0A1W1B804</accession>